<feature type="signal peptide" evidence="2">
    <location>
        <begin position="1"/>
        <end position="20"/>
    </location>
</feature>
<gene>
    <name evidence="3" type="ORF">UPYG_G00068740</name>
</gene>
<protein>
    <submittedName>
        <fullName evidence="3">Uncharacterized protein</fullName>
    </submittedName>
</protein>
<dbReference type="Proteomes" id="UP001557470">
    <property type="component" value="Unassembled WGS sequence"/>
</dbReference>
<comment type="caution">
    <text evidence="3">The sequence shown here is derived from an EMBL/GenBank/DDBJ whole genome shotgun (WGS) entry which is preliminary data.</text>
</comment>
<feature type="compositionally biased region" description="Basic and acidic residues" evidence="1">
    <location>
        <begin position="125"/>
        <end position="144"/>
    </location>
</feature>
<dbReference type="EMBL" id="JAGEUA010000002">
    <property type="protein sequence ID" value="KAL1006166.1"/>
    <property type="molecule type" value="Genomic_DNA"/>
</dbReference>
<sequence length="144" mass="16225">MSLRAFIVFFLEVMEYCTSGASRHLEVSQGDATEKLAHQVPAQTASAHCGLEEASGDPHAEEKDEAHKSSKGHVSEPAIECRISLEVLAKKISPPELDMEDEDMEELRFQSLPKQRTKSQKKQKRGSEFFVKTKDQQQRSRPPD</sequence>
<feature type="compositionally biased region" description="Basic residues" evidence="1">
    <location>
        <begin position="115"/>
        <end position="124"/>
    </location>
</feature>
<accession>A0ABD0XB22</accession>
<evidence type="ECO:0000313" key="3">
    <source>
        <dbReference type="EMBL" id="KAL1006166.1"/>
    </source>
</evidence>
<proteinExistence type="predicted"/>
<keyword evidence="4" id="KW-1185">Reference proteome</keyword>
<feature type="compositionally biased region" description="Basic and acidic residues" evidence="1">
    <location>
        <begin position="56"/>
        <end position="68"/>
    </location>
</feature>
<feature type="region of interest" description="Disordered" evidence="1">
    <location>
        <begin position="92"/>
        <end position="144"/>
    </location>
</feature>
<organism evidence="3 4">
    <name type="scientific">Umbra pygmaea</name>
    <name type="common">Eastern mudminnow</name>
    <dbReference type="NCBI Taxonomy" id="75934"/>
    <lineage>
        <taxon>Eukaryota</taxon>
        <taxon>Metazoa</taxon>
        <taxon>Chordata</taxon>
        <taxon>Craniata</taxon>
        <taxon>Vertebrata</taxon>
        <taxon>Euteleostomi</taxon>
        <taxon>Actinopterygii</taxon>
        <taxon>Neopterygii</taxon>
        <taxon>Teleostei</taxon>
        <taxon>Protacanthopterygii</taxon>
        <taxon>Esociformes</taxon>
        <taxon>Umbridae</taxon>
        <taxon>Umbra</taxon>
    </lineage>
</organism>
<feature type="chain" id="PRO_5044792515" evidence="2">
    <location>
        <begin position="21"/>
        <end position="144"/>
    </location>
</feature>
<keyword evidence="2" id="KW-0732">Signal</keyword>
<name>A0ABD0XB22_UMBPY</name>
<evidence type="ECO:0000256" key="2">
    <source>
        <dbReference type="SAM" id="SignalP"/>
    </source>
</evidence>
<dbReference type="AlphaFoldDB" id="A0ABD0XB22"/>
<evidence type="ECO:0000256" key="1">
    <source>
        <dbReference type="SAM" id="MobiDB-lite"/>
    </source>
</evidence>
<feature type="region of interest" description="Disordered" evidence="1">
    <location>
        <begin position="49"/>
        <end position="75"/>
    </location>
</feature>
<reference evidence="3 4" key="1">
    <citation type="submission" date="2024-06" db="EMBL/GenBank/DDBJ databases">
        <authorList>
            <person name="Pan Q."/>
            <person name="Wen M."/>
            <person name="Jouanno E."/>
            <person name="Zahm M."/>
            <person name="Klopp C."/>
            <person name="Cabau C."/>
            <person name="Louis A."/>
            <person name="Berthelot C."/>
            <person name="Parey E."/>
            <person name="Roest Crollius H."/>
            <person name="Montfort J."/>
            <person name="Robinson-Rechavi M."/>
            <person name="Bouchez O."/>
            <person name="Lampietro C."/>
            <person name="Lopez Roques C."/>
            <person name="Donnadieu C."/>
            <person name="Postlethwait J."/>
            <person name="Bobe J."/>
            <person name="Verreycken H."/>
            <person name="Guiguen Y."/>
        </authorList>
    </citation>
    <scope>NUCLEOTIDE SEQUENCE [LARGE SCALE GENOMIC DNA]</scope>
    <source>
        <strain evidence="3">Up_M1</strain>
        <tissue evidence="3">Testis</tissue>
    </source>
</reference>
<evidence type="ECO:0000313" key="4">
    <source>
        <dbReference type="Proteomes" id="UP001557470"/>
    </source>
</evidence>